<dbReference type="VEuPathDB" id="FungiDB:ASPWEDRAFT_693532"/>
<evidence type="ECO:0000313" key="3">
    <source>
        <dbReference type="EMBL" id="OJJ31491.1"/>
    </source>
</evidence>
<feature type="compositionally biased region" description="Basic residues" evidence="2">
    <location>
        <begin position="466"/>
        <end position="480"/>
    </location>
</feature>
<feature type="region of interest" description="Disordered" evidence="2">
    <location>
        <begin position="131"/>
        <end position="156"/>
    </location>
</feature>
<keyword evidence="4" id="KW-1185">Reference proteome</keyword>
<proteinExistence type="predicted"/>
<protein>
    <submittedName>
        <fullName evidence="3">Uncharacterized protein</fullName>
    </submittedName>
</protein>
<keyword evidence="1" id="KW-0175">Coiled coil</keyword>
<feature type="coiled-coil region" evidence="1">
    <location>
        <begin position="228"/>
        <end position="262"/>
    </location>
</feature>
<reference evidence="4" key="1">
    <citation type="journal article" date="2017" name="Genome Biol.">
        <title>Comparative genomics reveals high biological diversity and specific adaptations in the industrially and medically important fungal genus Aspergillus.</title>
        <authorList>
            <person name="de Vries R.P."/>
            <person name="Riley R."/>
            <person name="Wiebenga A."/>
            <person name="Aguilar-Osorio G."/>
            <person name="Amillis S."/>
            <person name="Uchima C.A."/>
            <person name="Anderluh G."/>
            <person name="Asadollahi M."/>
            <person name="Askin M."/>
            <person name="Barry K."/>
            <person name="Battaglia E."/>
            <person name="Bayram O."/>
            <person name="Benocci T."/>
            <person name="Braus-Stromeyer S.A."/>
            <person name="Caldana C."/>
            <person name="Canovas D."/>
            <person name="Cerqueira G.C."/>
            <person name="Chen F."/>
            <person name="Chen W."/>
            <person name="Choi C."/>
            <person name="Clum A."/>
            <person name="Dos Santos R.A."/>
            <person name="Damasio A.R."/>
            <person name="Diallinas G."/>
            <person name="Emri T."/>
            <person name="Fekete E."/>
            <person name="Flipphi M."/>
            <person name="Freyberg S."/>
            <person name="Gallo A."/>
            <person name="Gournas C."/>
            <person name="Habgood R."/>
            <person name="Hainaut M."/>
            <person name="Harispe M.L."/>
            <person name="Henrissat B."/>
            <person name="Hilden K.S."/>
            <person name="Hope R."/>
            <person name="Hossain A."/>
            <person name="Karabika E."/>
            <person name="Karaffa L."/>
            <person name="Karanyi Z."/>
            <person name="Krasevec N."/>
            <person name="Kuo A."/>
            <person name="Kusch H."/>
            <person name="LaButti K."/>
            <person name="Lagendijk E.L."/>
            <person name="Lapidus A."/>
            <person name="Levasseur A."/>
            <person name="Lindquist E."/>
            <person name="Lipzen A."/>
            <person name="Logrieco A.F."/>
            <person name="MacCabe A."/>
            <person name="Maekelae M.R."/>
            <person name="Malavazi I."/>
            <person name="Melin P."/>
            <person name="Meyer V."/>
            <person name="Mielnichuk N."/>
            <person name="Miskei M."/>
            <person name="Molnar A.P."/>
            <person name="Mule G."/>
            <person name="Ngan C.Y."/>
            <person name="Orejas M."/>
            <person name="Orosz E."/>
            <person name="Ouedraogo J.P."/>
            <person name="Overkamp K.M."/>
            <person name="Park H.-S."/>
            <person name="Perrone G."/>
            <person name="Piumi F."/>
            <person name="Punt P.J."/>
            <person name="Ram A.F."/>
            <person name="Ramon A."/>
            <person name="Rauscher S."/>
            <person name="Record E."/>
            <person name="Riano-Pachon D.M."/>
            <person name="Robert V."/>
            <person name="Roehrig J."/>
            <person name="Ruller R."/>
            <person name="Salamov A."/>
            <person name="Salih N.S."/>
            <person name="Samson R.A."/>
            <person name="Sandor E."/>
            <person name="Sanguinetti M."/>
            <person name="Schuetze T."/>
            <person name="Sepcic K."/>
            <person name="Shelest E."/>
            <person name="Sherlock G."/>
            <person name="Sophianopoulou V."/>
            <person name="Squina F.M."/>
            <person name="Sun H."/>
            <person name="Susca A."/>
            <person name="Todd R.B."/>
            <person name="Tsang A."/>
            <person name="Unkles S.E."/>
            <person name="van de Wiele N."/>
            <person name="van Rossen-Uffink D."/>
            <person name="Oliveira J.V."/>
            <person name="Vesth T.C."/>
            <person name="Visser J."/>
            <person name="Yu J.-H."/>
            <person name="Zhou M."/>
            <person name="Andersen M.R."/>
            <person name="Archer D.B."/>
            <person name="Baker S.E."/>
            <person name="Benoit I."/>
            <person name="Brakhage A.A."/>
            <person name="Braus G.H."/>
            <person name="Fischer R."/>
            <person name="Frisvad J.C."/>
            <person name="Goldman G.H."/>
            <person name="Houbraken J."/>
            <person name="Oakley B."/>
            <person name="Pocsi I."/>
            <person name="Scazzocchio C."/>
            <person name="Seiboth B."/>
            <person name="vanKuyk P.A."/>
            <person name="Wortman J."/>
            <person name="Dyer P.S."/>
            <person name="Grigoriev I.V."/>
        </authorList>
    </citation>
    <scope>NUCLEOTIDE SEQUENCE [LARGE SCALE GENOMIC DNA]</scope>
    <source>
        <strain evidence="4">DTO 134E9</strain>
    </source>
</reference>
<evidence type="ECO:0000256" key="2">
    <source>
        <dbReference type="SAM" id="MobiDB-lite"/>
    </source>
</evidence>
<name>A0A1L9R984_ASPWE</name>
<dbReference type="RefSeq" id="XP_040685168.1">
    <property type="nucleotide sequence ID" value="XM_040839043.1"/>
</dbReference>
<evidence type="ECO:0000256" key="1">
    <source>
        <dbReference type="SAM" id="Coils"/>
    </source>
</evidence>
<feature type="compositionally biased region" description="Polar residues" evidence="2">
    <location>
        <begin position="264"/>
        <end position="284"/>
    </location>
</feature>
<evidence type="ECO:0000313" key="4">
    <source>
        <dbReference type="Proteomes" id="UP000184383"/>
    </source>
</evidence>
<feature type="region of interest" description="Disordered" evidence="2">
    <location>
        <begin position="263"/>
        <end position="304"/>
    </location>
</feature>
<feature type="compositionally biased region" description="Polar residues" evidence="2">
    <location>
        <begin position="360"/>
        <end position="370"/>
    </location>
</feature>
<dbReference type="EMBL" id="KV878216">
    <property type="protein sequence ID" value="OJJ31491.1"/>
    <property type="molecule type" value="Genomic_DNA"/>
</dbReference>
<feature type="compositionally biased region" description="Polar residues" evidence="2">
    <location>
        <begin position="339"/>
        <end position="353"/>
    </location>
</feature>
<feature type="compositionally biased region" description="Polar residues" evidence="2">
    <location>
        <begin position="499"/>
        <end position="521"/>
    </location>
</feature>
<accession>A0A1L9R984</accession>
<feature type="compositionally biased region" description="Polar residues" evidence="2">
    <location>
        <begin position="438"/>
        <end position="460"/>
    </location>
</feature>
<dbReference type="GeneID" id="63754891"/>
<sequence length="582" mass="64831">MMDLSRLTRPAILCQCSRCSSSLAALENEWAKVSNSYSIATEWLSVDLHRISISSEKKQIPPTSDMSLLRGRILQEIACKLCQQKLGVLCALDNGPNIFWKLSKVAFREIVTMRTVEPVFNERALERLLHPPPKESSLTGSRRDRNSIQPGALVPAGSSEVDGYNISVSQQIQTQGLSLDHITSSVSNLHDTMSELKHAFTALRIELNVPNRFSSETDISNGNDFDMIKTVLKELRAKSEEIERLKLEMEALRLKNRFMEEQAAKSSPSTLAIETTLPQVQSPGLLQGSRKRPWPDSFPSGRTHQIADSFEDDEDIFENMSLADPQSVKIPLKDHETMPSLTNTPQDQTTPGSSRFRLEVSQSRQQSPYTENMADTIRDSQSSPQQQPIVKRPRLTQQPTDKPPSSTGTEKKKAGRPRKSFSQGPKPEIPQTPKATPLSEQNANTNGSNQKENPALNTSPSEHHQKGIRPTRSRSIRSRSRPPSSRITRQSDVGGNPTKPDSPQGEQSNGNGQAHTNNNGDIETDQKPSSGKEIPPPTTNGVQEHEENHEIHKKRKAQVAARDTMARLAMQREEAMETEESR</sequence>
<feature type="region of interest" description="Disordered" evidence="2">
    <location>
        <begin position="336"/>
        <end position="563"/>
    </location>
</feature>
<gene>
    <name evidence="3" type="ORF">ASPWEDRAFT_693532</name>
</gene>
<feature type="compositionally biased region" description="Polar residues" evidence="2">
    <location>
        <begin position="379"/>
        <end position="388"/>
    </location>
</feature>
<feature type="compositionally biased region" description="Polar residues" evidence="2">
    <location>
        <begin position="395"/>
        <end position="408"/>
    </location>
</feature>
<dbReference type="Proteomes" id="UP000184383">
    <property type="component" value="Unassembled WGS sequence"/>
</dbReference>
<dbReference type="AlphaFoldDB" id="A0A1L9R984"/>
<organism evidence="3 4">
    <name type="scientific">Aspergillus wentii DTO 134E9</name>
    <dbReference type="NCBI Taxonomy" id="1073089"/>
    <lineage>
        <taxon>Eukaryota</taxon>
        <taxon>Fungi</taxon>
        <taxon>Dikarya</taxon>
        <taxon>Ascomycota</taxon>
        <taxon>Pezizomycotina</taxon>
        <taxon>Eurotiomycetes</taxon>
        <taxon>Eurotiomycetidae</taxon>
        <taxon>Eurotiales</taxon>
        <taxon>Aspergillaceae</taxon>
        <taxon>Aspergillus</taxon>
        <taxon>Aspergillus subgen. Cremei</taxon>
    </lineage>
</organism>
<dbReference type="OrthoDB" id="4187489at2759"/>